<proteinExistence type="predicted"/>
<feature type="repeat" description="ANK" evidence="3">
    <location>
        <begin position="362"/>
        <end position="394"/>
    </location>
</feature>
<dbReference type="InterPro" id="IPR002110">
    <property type="entry name" value="Ankyrin_rpt"/>
</dbReference>
<dbReference type="PROSITE" id="PS50225">
    <property type="entry name" value="SOCS"/>
    <property type="match status" value="1"/>
</dbReference>
<keyword evidence="2 3" id="KW-0040">ANK repeat</keyword>
<dbReference type="EMBL" id="JACVVK020000007">
    <property type="protein sequence ID" value="KAK7506161.1"/>
    <property type="molecule type" value="Genomic_DNA"/>
</dbReference>
<dbReference type="Gene3D" id="1.10.750.20">
    <property type="entry name" value="SOCS box"/>
    <property type="match status" value="1"/>
</dbReference>
<dbReference type="InterPro" id="IPR036036">
    <property type="entry name" value="SOCS_box-like_dom_sf"/>
</dbReference>
<feature type="repeat" description="ANK" evidence="3">
    <location>
        <begin position="126"/>
        <end position="158"/>
    </location>
</feature>
<feature type="repeat" description="ANK" evidence="3">
    <location>
        <begin position="60"/>
        <end position="92"/>
    </location>
</feature>
<dbReference type="SMART" id="SM00969">
    <property type="entry name" value="SOCS_box"/>
    <property type="match status" value="1"/>
</dbReference>
<dbReference type="SMART" id="SM00253">
    <property type="entry name" value="SOCS"/>
    <property type="match status" value="1"/>
</dbReference>
<name>A0ABD0M4A4_9CAEN</name>
<keyword evidence="7" id="KW-1185">Reference proteome</keyword>
<sequence>MAAPAPGWRERRDAPDSKAAYEKRVKRRTIRKLQEAIDENDVSSVKEMLENEFDVDFRYRGQTALQLAVRLGTLDICQLLVARGASVDEADVESNSLLNVACLYGYQDIAKLLIENDANKEKENDEGFTPLHTCAKEGHASIARLLLTAKCNPNIPDRHGKTAVFVAAEEGQANVVEELVLAGADLDWVDQNHCTPLIKAAEAGHVDVVTELLKGGANCNLKDRRGHTALLEAAMRNHFEVVQLLLQYKADPNIPSTKEAVRNNNLKIAQLLLDAGCDINMADRGHQAPIHEAIRQVAQYFDPADSHAATGLVKRLVTAGADLNVPDSQGWRPIYQTAYGANFELSELMLKSGADLEVLTTTKDTVMHGAVYGNNLDIVNMLIKAGASVNGLNRDGQNPLMAGIISRSNIKILSALVEAGADLNQPESSALRTPLHEAIHQHYNLAAKLLIDSGCNLHAQNRERQTPLFLASFKGNEQIVRHLLAALPRPLKFTTLTAIPTHGAAKQGHAHVLQLLAEGGCDINQLNMDGLTPLQVAATEDNFPAARCLLWLGCDIDAHAKVTTLLKCCLLNEDPHPHFALEPLFLAMTHRNIDLMRLFIDCYTHVPLRVVKLLRAILKSSRELTVQFTPDMKRELLVMFDSSIRQPRLLQDLCRRTIRECLGVLPHLKVTTLPIGEKLKEYIVMKDVFEGWEASDRLDEEAKVNPAFSRWRAQAHESEDQGQSE</sequence>
<dbReference type="PRINTS" id="PR01415">
    <property type="entry name" value="ANKYRIN"/>
</dbReference>
<feature type="region of interest" description="Disordered" evidence="4">
    <location>
        <begin position="1"/>
        <end position="21"/>
    </location>
</feature>
<feature type="domain" description="SOCS box" evidence="5">
    <location>
        <begin position="631"/>
        <end position="683"/>
    </location>
</feature>
<dbReference type="Pfam" id="PF00023">
    <property type="entry name" value="Ank"/>
    <property type="match status" value="2"/>
</dbReference>
<dbReference type="Gene3D" id="1.25.40.20">
    <property type="entry name" value="Ankyrin repeat-containing domain"/>
    <property type="match status" value="6"/>
</dbReference>
<dbReference type="AlphaFoldDB" id="A0ABD0M4A4"/>
<accession>A0ABD0M4A4</accession>
<dbReference type="SUPFAM" id="SSF158235">
    <property type="entry name" value="SOCS box-like"/>
    <property type="match status" value="1"/>
</dbReference>
<dbReference type="PANTHER" id="PTHR24171:SF8">
    <property type="entry name" value="BRCA1-ASSOCIATED RING DOMAIN PROTEIN 1"/>
    <property type="match status" value="1"/>
</dbReference>
<dbReference type="InterPro" id="IPR001496">
    <property type="entry name" value="SOCS_box"/>
</dbReference>
<keyword evidence="1" id="KW-0677">Repeat</keyword>
<dbReference type="SMART" id="SM00248">
    <property type="entry name" value="ANK"/>
    <property type="match status" value="16"/>
</dbReference>
<feature type="repeat" description="ANK" evidence="3">
    <location>
        <begin position="93"/>
        <end position="125"/>
    </location>
</feature>
<dbReference type="PROSITE" id="PS50088">
    <property type="entry name" value="ANK_REPEAT"/>
    <property type="match status" value="11"/>
</dbReference>
<dbReference type="Pfam" id="PF07525">
    <property type="entry name" value="SOCS_box"/>
    <property type="match status" value="1"/>
</dbReference>
<feature type="repeat" description="ANK" evidence="3">
    <location>
        <begin position="260"/>
        <end position="284"/>
    </location>
</feature>
<feature type="repeat" description="ANK" evidence="3">
    <location>
        <begin position="225"/>
        <end position="257"/>
    </location>
</feature>
<evidence type="ECO:0000313" key="7">
    <source>
        <dbReference type="Proteomes" id="UP001519460"/>
    </source>
</evidence>
<feature type="repeat" description="ANK" evidence="3">
    <location>
        <begin position="500"/>
        <end position="528"/>
    </location>
</feature>
<feature type="compositionally biased region" description="Basic and acidic residues" evidence="4">
    <location>
        <begin position="8"/>
        <end position="21"/>
    </location>
</feature>
<dbReference type="PROSITE" id="PS50297">
    <property type="entry name" value="ANK_REP_REGION"/>
    <property type="match status" value="7"/>
</dbReference>
<organism evidence="6 7">
    <name type="scientific">Batillaria attramentaria</name>
    <dbReference type="NCBI Taxonomy" id="370345"/>
    <lineage>
        <taxon>Eukaryota</taxon>
        <taxon>Metazoa</taxon>
        <taxon>Spiralia</taxon>
        <taxon>Lophotrochozoa</taxon>
        <taxon>Mollusca</taxon>
        <taxon>Gastropoda</taxon>
        <taxon>Caenogastropoda</taxon>
        <taxon>Sorbeoconcha</taxon>
        <taxon>Cerithioidea</taxon>
        <taxon>Batillariidae</taxon>
        <taxon>Batillaria</taxon>
    </lineage>
</organism>
<dbReference type="CDD" id="cd03716">
    <property type="entry name" value="SOCS_ASB_like"/>
    <property type="match status" value="1"/>
</dbReference>
<evidence type="ECO:0000256" key="3">
    <source>
        <dbReference type="PROSITE-ProRule" id="PRU00023"/>
    </source>
</evidence>
<evidence type="ECO:0000313" key="6">
    <source>
        <dbReference type="EMBL" id="KAK7506161.1"/>
    </source>
</evidence>
<comment type="caution">
    <text evidence="6">The sequence shown here is derived from an EMBL/GenBank/DDBJ whole genome shotgun (WGS) entry which is preliminary data.</text>
</comment>
<feature type="repeat" description="ANK" evidence="3">
    <location>
        <begin position="192"/>
        <end position="224"/>
    </location>
</feature>
<feature type="repeat" description="ANK" evidence="3">
    <location>
        <begin position="159"/>
        <end position="191"/>
    </location>
</feature>
<feature type="repeat" description="ANK" evidence="3">
    <location>
        <begin position="529"/>
        <end position="561"/>
    </location>
</feature>
<feature type="repeat" description="ANK" evidence="3">
    <location>
        <begin position="430"/>
        <end position="462"/>
    </location>
</feature>
<dbReference type="Proteomes" id="UP001519460">
    <property type="component" value="Unassembled WGS sequence"/>
</dbReference>
<dbReference type="Pfam" id="PF12796">
    <property type="entry name" value="Ank_2"/>
    <property type="match status" value="5"/>
</dbReference>
<evidence type="ECO:0000259" key="5">
    <source>
        <dbReference type="PROSITE" id="PS50225"/>
    </source>
</evidence>
<protein>
    <recommendedName>
        <fullName evidence="5">SOCS box domain-containing protein</fullName>
    </recommendedName>
</protein>
<dbReference type="InterPro" id="IPR036770">
    <property type="entry name" value="Ankyrin_rpt-contain_sf"/>
</dbReference>
<evidence type="ECO:0000256" key="1">
    <source>
        <dbReference type="ARBA" id="ARBA00022737"/>
    </source>
</evidence>
<evidence type="ECO:0000256" key="2">
    <source>
        <dbReference type="ARBA" id="ARBA00023043"/>
    </source>
</evidence>
<evidence type="ECO:0000256" key="4">
    <source>
        <dbReference type="SAM" id="MobiDB-lite"/>
    </source>
</evidence>
<dbReference type="PANTHER" id="PTHR24171">
    <property type="entry name" value="ANKYRIN REPEAT DOMAIN-CONTAINING PROTEIN 39-RELATED"/>
    <property type="match status" value="1"/>
</dbReference>
<reference evidence="6 7" key="1">
    <citation type="journal article" date="2023" name="Sci. Data">
        <title>Genome assembly of the Korean intertidal mud-creeper Batillaria attramentaria.</title>
        <authorList>
            <person name="Patra A.K."/>
            <person name="Ho P.T."/>
            <person name="Jun S."/>
            <person name="Lee S.J."/>
            <person name="Kim Y."/>
            <person name="Won Y.J."/>
        </authorList>
    </citation>
    <scope>NUCLEOTIDE SEQUENCE [LARGE SCALE GENOMIC DNA]</scope>
    <source>
        <strain evidence="6">Wonlab-2016</strain>
    </source>
</reference>
<gene>
    <name evidence="6" type="ORF">BaRGS_00002273</name>
</gene>
<dbReference type="SUPFAM" id="SSF48403">
    <property type="entry name" value="Ankyrin repeat"/>
    <property type="match status" value="2"/>
</dbReference>